<comment type="caution">
    <text evidence="1">The sequence shown here is derived from an EMBL/GenBank/DDBJ whole genome shotgun (WGS) entry which is preliminary data.</text>
</comment>
<feature type="non-terminal residue" evidence="1">
    <location>
        <position position="85"/>
    </location>
</feature>
<proteinExistence type="predicted"/>
<reference evidence="1" key="1">
    <citation type="submission" date="2022-06" db="EMBL/GenBank/DDBJ databases">
        <authorList>
            <consortium name="SYNGENTA / RWTH Aachen University"/>
        </authorList>
    </citation>
    <scope>NUCLEOTIDE SEQUENCE</scope>
</reference>
<name>A0AAV0BRW8_PHAPC</name>
<keyword evidence="2" id="KW-1185">Reference proteome</keyword>
<organism evidence="1 2">
    <name type="scientific">Phakopsora pachyrhizi</name>
    <name type="common">Asian soybean rust disease fungus</name>
    <dbReference type="NCBI Taxonomy" id="170000"/>
    <lineage>
        <taxon>Eukaryota</taxon>
        <taxon>Fungi</taxon>
        <taxon>Dikarya</taxon>
        <taxon>Basidiomycota</taxon>
        <taxon>Pucciniomycotina</taxon>
        <taxon>Pucciniomycetes</taxon>
        <taxon>Pucciniales</taxon>
        <taxon>Phakopsoraceae</taxon>
        <taxon>Phakopsora</taxon>
    </lineage>
</organism>
<sequence>MAFHIPLQHANFGPSSSLACWQFEQFNGILQKTPNNGKLGELDFTMIRQICRASNLAVALDSPKLPSCVKKLRPLMNLRKKLSSR</sequence>
<dbReference type="EMBL" id="CALTRL010006076">
    <property type="protein sequence ID" value="CAH7689426.1"/>
    <property type="molecule type" value="Genomic_DNA"/>
</dbReference>
<evidence type="ECO:0000313" key="1">
    <source>
        <dbReference type="EMBL" id="CAH7689426.1"/>
    </source>
</evidence>
<protein>
    <submittedName>
        <fullName evidence="1">Uncharacterized protein</fullName>
    </submittedName>
</protein>
<dbReference type="AlphaFoldDB" id="A0AAV0BRW8"/>
<dbReference type="Proteomes" id="UP001153365">
    <property type="component" value="Unassembled WGS sequence"/>
</dbReference>
<evidence type="ECO:0000313" key="2">
    <source>
        <dbReference type="Proteomes" id="UP001153365"/>
    </source>
</evidence>
<accession>A0AAV0BRW8</accession>
<gene>
    <name evidence="1" type="ORF">PPACK8108_LOCUS24503</name>
</gene>